<proteinExistence type="inferred from homology"/>
<dbReference type="GO" id="GO:0000045">
    <property type="term" value="P:autophagosome assembly"/>
    <property type="evidence" value="ECO:0007669"/>
    <property type="project" value="TreeGrafter"/>
</dbReference>
<dbReference type="GO" id="GO:0005789">
    <property type="term" value="C:endoplasmic reticulum membrane"/>
    <property type="evidence" value="ECO:0007669"/>
    <property type="project" value="UniProtKB-SubCell"/>
</dbReference>
<keyword evidence="14" id="KW-1185">Reference proteome</keyword>
<dbReference type="Pfam" id="PF13329">
    <property type="entry name" value="ATG2_CAD"/>
    <property type="match status" value="1"/>
</dbReference>
<evidence type="ECO:0000256" key="2">
    <source>
        <dbReference type="ARBA" id="ARBA00004623"/>
    </source>
</evidence>
<dbReference type="GO" id="GO:0000422">
    <property type="term" value="P:autophagy of mitochondrion"/>
    <property type="evidence" value="ECO:0007669"/>
    <property type="project" value="TreeGrafter"/>
</dbReference>
<dbReference type="KEGG" id="nai:NECAME_06869"/>
<keyword evidence="5" id="KW-0813">Transport</keyword>
<dbReference type="GO" id="GO:0061709">
    <property type="term" value="P:reticulophagy"/>
    <property type="evidence" value="ECO:0007669"/>
    <property type="project" value="TreeGrafter"/>
</dbReference>
<evidence type="ECO:0000256" key="1">
    <source>
        <dbReference type="ARBA" id="ARBA00004406"/>
    </source>
</evidence>
<dbReference type="OrthoDB" id="18982at2759"/>
<evidence type="ECO:0000313" key="14">
    <source>
        <dbReference type="Proteomes" id="UP000053676"/>
    </source>
</evidence>
<dbReference type="GO" id="GO:0032266">
    <property type="term" value="F:phosphatidylinositol-3-phosphate binding"/>
    <property type="evidence" value="ECO:0007669"/>
    <property type="project" value="TreeGrafter"/>
</dbReference>
<dbReference type="GO" id="GO:0061908">
    <property type="term" value="C:phagophore"/>
    <property type="evidence" value="ECO:0007669"/>
    <property type="project" value="TreeGrafter"/>
</dbReference>
<dbReference type="PANTHER" id="PTHR13190">
    <property type="entry name" value="AUTOPHAGY-RELATED 2, ISOFORM A"/>
    <property type="match status" value="1"/>
</dbReference>
<keyword evidence="7" id="KW-0072">Autophagy</keyword>
<dbReference type="GO" id="GO:0034045">
    <property type="term" value="C:phagophore assembly site membrane"/>
    <property type="evidence" value="ECO:0007669"/>
    <property type="project" value="UniProtKB-SubCell"/>
</dbReference>
<accession>W2TTN7</accession>
<protein>
    <recommendedName>
        <fullName evidence="4">Autophagy-related protein 2</fullName>
    </recommendedName>
</protein>
<evidence type="ECO:0000256" key="9">
    <source>
        <dbReference type="ARBA" id="ARBA00023136"/>
    </source>
</evidence>
<evidence type="ECO:0000256" key="11">
    <source>
        <dbReference type="ARBA" id="ARBA00024615"/>
    </source>
</evidence>
<evidence type="ECO:0000256" key="5">
    <source>
        <dbReference type="ARBA" id="ARBA00022448"/>
    </source>
</evidence>
<name>W2TTN7_NECAM</name>
<evidence type="ECO:0000256" key="3">
    <source>
        <dbReference type="ARBA" id="ARBA00009714"/>
    </source>
</evidence>
<evidence type="ECO:0000256" key="10">
    <source>
        <dbReference type="ARBA" id="ARBA00024479"/>
    </source>
</evidence>
<dbReference type="Proteomes" id="UP000053676">
    <property type="component" value="Unassembled WGS sequence"/>
</dbReference>
<sequence length="714" mass="77856">MQERTTSGHSGAIPCGRDALEEFSPDFSSNQAKTDLLIDALGDISQSDRNRAYSLSTDDEFCMVDEDVIGSGITDLLFRYLIRDISISLHLYGGSDLSEDPPKERSYSTSEYREGKGRNQVVLPDAFGGKHRDHSVCVVLELNKISCVYQLFNKDAPLMSMKLFTIHNITLLDKLTASQIKEMMYQVSMLPIKFNIDQDTMEFLDDFFQEVRASVELPSEVSDAIASRPILEVPATVHSSADEPSMESSHIYPSLERGVSLNMDVLTPAAAPSPICEYFCSDDLSYLEHRSHTESPVKRPIADAPLTASAVSIGDLFGTKSRASQRISPVEEASSQSSSPDLVRAAISIEEETSPSDDLHLAGDWSSSSEIRFPDLDPPTTSASIDKMLMGASMHDSFHPDMVVPDEDISPSALLTEELVDTSSDIAECSNDADRSTICDEEASTQMAGSSFERQYTPEPQETTRGSTFFKEFIFSPPVSIYVDYHGKNKINVEKNGPVLGVLTGIGQLNRTEFVLKEIVNRNGLLGVAVDEWIADIRSNLPNVLASCGPISPFVQIGKGVMDLFWLPVAELRKEDGHVVKGIQKGVGSFGLSSAAGVVGMAQTVVGVIQMLAESVLREVQPSAPYLNERNRKGVMDLFWLPVAELRKEDGHVVKGIQKGVGSFGLSSAAGVVGMAQTVVGVIQVAALRIYEYKFPGYICHCVSKIFSNVPDAC</sequence>
<organism evidence="13 14">
    <name type="scientific">Necator americanus</name>
    <name type="common">Human hookworm</name>
    <dbReference type="NCBI Taxonomy" id="51031"/>
    <lineage>
        <taxon>Eukaryota</taxon>
        <taxon>Metazoa</taxon>
        <taxon>Ecdysozoa</taxon>
        <taxon>Nematoda</taxon>
        <taxon>Chromadorea</taxon>
        <taxon>Rhabditida</taxon>
        <taxon>Rhabditina</taxon>
        <taxon>Rhabditomorpha</taxon>
        <taxon>Strongyloidea</taxon>
        <taxon>Ancylostomatidae</taxon>
        <taxon>Bunostominae</taxon>
        <taxon>Necator</taxon>
    </lineage>
</organism>
<dbReference type="AlphaFoldDB" id="W2TTN7"/>
<comment type="catalytic activity">
    <reaction evidence="11">
        <text>a 1,2-diacyl-sn-glycero-3-phosphoethanolamine(in) = a 1,2-diacyl-sn-glycero-3-phosphoethanolamine(out)</text>
        <dbReference type="Rhea" id="RHEA:38895"/>
        <dbReference type="ChEBI" id="CHEBI:64612"/>
    </reaction>
</comment>
<dbReference type="STRING" id="51031.W2TTN7"/>
<feature type="region of interest" description="Disordered" evidence="12">
    <location>
        <begin position="443"/>
        <end position="463"/>
    </location>
</feature>
<gene>
    <name evidence="13" type="ORF">NECAME_06869</name>
</gene>
<keyword evidence="9" id="KW-0472">Membrane</keyword>
<evidence type="ECO:0000256" key="8">
    <source>
        <dbReference type="ARBA" id="ARBA00023055"/>
    </source>
</evidence>
<comment type="subcellular location">
    <subcellularLocation>
        <location evidence="1">Endoplasmic reticulum membrane</location>
        <topology evidence="1">Peripheral membrane protein</topology>
    </subcellularLocation>
    <subcellularLocation>
        <location evidence="2">Preautophagosomal structure membrane</location>
        <topology evidence="2">Peripheral membrane protein</topology>
    </subcellularLocation>
</comment>
<comment type="catalytic activity">
    <reaction evidence="10">
        <text>a 1,2-diacyl-sn-glycero-3-phospho-L-serine(in) = a 1,2-diacyl-sn-glycero-3-phospho-L-serine(out)</text>
        <dbReference type="Rhea" id="RHEA:38663"/>
        <dbReference type="ChEBI" id="CHEBI:57262"/>
    </reaction>
</comment>
<evidence type="ECO:0000256" key="4">
    <source>
        <dbReference type="ARBA" id="ARBA00018070"/>
    </source>
</evidence>
<dbReference type="PANTHER" id="PTHR13190:SF1">
    <property type="entry name" value="AUTOPHAGY-RELATED 2, ISOFORM A"/>
    <property type="match status" value="1"/>
</dbReference>
<dbReference type="InterPro" id="IPR026849">
    <property type="entry name" value="ATG2"/>
</dbReference>
<dbReference type="OMA" id="GVMDLFW"/>
<dbReference type="EMBL" id="KI657942">
    <property type="protein sequence ID" value="ETN84466.1"/>
    <property type="molecule type" value="Genomic_DNA"/>
</dbReference>
<reference evidence="14" key="1">
    <citation type="journal article" date="2014" name="Nat. Genet.">
        <title>Genome of the human hookworm Necator americanus.</title>
        <authorList>
            <person name="Tang Y.T."/>
            <person name="Gao X."/>
            <person name="Rosa B.A."/>
            <person name="Abubucker S."/>
            <person name="Hallsworth-Pepin K."/>
            <person name="Martin J."/>
            <person name="Tyagi R."/>
            <person name="Heizer E."/>
            <person name="Zhang X."/>
            <person name="Bhonagiri-Palsikar V."/>
            <person name="Minx P."/>
            <person name="Warren W.C."/>
            <person name="Wang Q."/>
            <person name="Zhan B."/>
            <person name="Hotez P.J."/>
            <person name="Sternberg P.W."/>
            <person name="Dougall A."/>
            <person name="Gaze S.T."/>
            <person name="Mulvenna J."/>
            <person name="Sotillo J."/>
            <person name="Ranganathan S."/>
            <person name="Rabelo E.M."/>
            <person name="Wilson R.K."/>
            <person name="Felgner P.L."/>
            <person name="Bethony J."/>
            <person name="Hawdon J.M."/>
            <person name="Gasser R.B."/>
            <person name="Loukas A."/>
            <person name="Mitreva M."/>
        </authorList>
    </citation>
    <scope>NUCLEOTIDE SEQUENCE [LARGE SCALE GENOMIC DNA]</scope>
</reference>
<feature type="compositionally biased region" description="Polar residues" evidence="12">
    <location>
        <begin position="444"/>
        <end position="463"/>
    </location>
</feature>
<dbReference type="GO" id="GO:0061723">
    <property type="term" value="P:glycophagy"/>
    <property type="evidence" value="ECO:0007669"/>
    <property type="project" value="TreeGrafter"/>
</dbReference>
<feature type="region of interest" description="Disordered" evidence="12">
    <location>
        <begin position="322"/>
        <end position="342"/>
    </location>
</feature>
<evidence type="ECO:0000256" key="12">
    <source>
        <dbReference type="SAM" id="MobiDB-lite"/>
    </source>
</evidence>
<dbReference type="GO" id="GO:0043495">
    <property type="term" value="F:protein-membrane adaptor activity"/>
    <property type="evidence" value="ECO:0007669"/>
    <property type="project" value="TreeGrafter"/>
</dbReference>
<comment type="similarity">
    <text evidence="3">Belongs to the ATG2 family.</text>
</comment>
<dbReference type="GO" id="GO:0006869">
    <property type="term" value="P:lipid transport"/>
    <property type="evidence" value="ECO:0007669"/>
    <property type="project" value="UniProtKB-KW"/>
</dbReference>
<keyword evidence="8" id="KW-0445">Lipid transport</keyword>
<keyword evidence="6" id="KW-0256">Endoplasmic reticulum</keyword>
<dbReference type="GO" id="GO:0034727">
    <property type="term" value="P:piecemeal microautophagy of the nucleus"/>
    <property type="evidence" value="ECO:0007669"/>
    <property type="project" value="TreeGrafter"/>
</dbReference>
<evidence type="ECO:0000256" key="6">
    <source>
        <dbReference type="ARBA" id="ARBA00022824"/>
    </source>
</evidence>
<evidence type="ECO:0000313" key="13">
    <source>
        <dbReference type="EMBL" id="ETN84466.1"/>
    </source>
</evidence>
<evidence type="ECO:0000256" key="7">
    <source>
        <dbReference type="ARBA" id="ARBA00023006"/>
    </source>
</evidence>